<feature type="compositionally biased region" description="Low complexity" evidence="1">
    <location>
        <begin position="24"/>
        <end position="37"/>
    </location>
</feature>
<feature type="compositionally biased region" description="Polar residues" evidence="1">
    <location>
        <begin position="38"/>
        <end position="48"/>
    </location>
</feature>
<name>A0A3M8AYJ8_9BACL</name>
<feature type="chain" id="PRO_5038568579" evidence="2">
    <location>
        <begin position="26"/>
        <end position="183"/>
    </location>
</feature>
<dbReference type="PROSITE" id="PS51257">
    <property type="entry name" value="PROKAR_LIPOPROTEIN"/>
    <property type="match status" value="1"/>
</dbReference>
<evidence type="ECO:0000256" key="1">
    <source>
        <dbReference type="SAM" id="MobiDB-lite"/>
    </source>
</evidence>
<feature type="domain" description="GerMN" evidence="3">
    <location>
        <begin position="57"/>
        <end position="165"/>
    </location>
</feature>
<gene>
    <name evidence="4" type="ORF">EDM57_14410</name>
</gene>
<dbReference type="Proteomes" id="UP000268829">
    <property type="component" value="Unassembled WGS sequence"/>
</dbReference>
<organism evidence="4 5">
    <name type="scientific">Brevibacillus gelatini</name>
    <dbReference type="NCBI Taxonomy" id="1655277"/>
    <lineage>
        <taxon>Bacteria</taxon>
        <taxon>Bacillati</taxon>
        <taxon>Bacillota</taxon>
        <taxon>Bacilli</taxon>
        <taxon>Bacillales</taxon>
        <taxon>Paenibacillaceae</taxon>
        <taxon>Brevibacillus</taxon>
    </lineage>
</organism>
<proteinExistence type="predicted"/>
<protein>
    <submittedName>
        <fullName evidence="4">Spore gernimation protein</fullName>
    </submittedName>
</protein>
<sequence length="183" mass="20238">MKKSRMIWVAALAVLLMAGCGQNTAPAPQPTAPVEQPSGANTDPSTAEPTLNKQVVTVYYSDSDLMELQAEEQEITFAEDIEKYKKTLSLLEKPTKAEAHFPLWKDFHYHDVTFADGTLTIDADSKNQYNLGSSGEGMALDALKKTFFQFPEVKQIVILEDGKKAESLMGHVDVSEPLTRDNE</sequence>
<dbReference type="RefSeq" id="WP_122905433.1">
    <property type="nucleotide sequence ID" value="NZ_CP154342.1"/>
</dbReference>
<reference evidence="4 5" key="1">
    <citation type="submission" date="2018-10" db="EMBL/GenBank/DDBJ databases">
        <title>Phylogenomics of Brevibacillus.</title>
        <authorList>
            <person name="Dunlap C."/>
        </authorList>
    </citation>
    <scope>NUCLEOTIDE SEQUENCE [LARGE SCALE GENOMIC DNA]</scope>
    <source>
        <strain evidence="4 5">DSM 100115</strain>
    </source>
</reference>
<dbReference type="EMBL" id="RHHS01000033">
    <property type="protein sequence ID" value="RNB55685.1"/>
    <property type="molecule type" value="Genomic_DNA"/>
</dbReference>
<evidence type="ECO:0000256" key="2">
    <source>
        <dbReference type="SAM" id="SignalP"/>
    </source>
</evidence>
<dbReference type="Pfam" id="PF10646">
    <property type="entry name" value="Germane"/>
    <property type="match status" value="1"/>
</dbReference>
<evidence type="ECO:0000259" key="3">
    <source>
        <dbReference type="Pfam" id="PF10646"/>
    </source>
</evidence>
<dbReference type="InterPro" id="IPR019606">
    <property type="entry name" value="GerMN"/>
</dbReference>
<keyword evidence="5" id="KW-1185">Reference proteome</keyword>
<comment type="caution">
    <text evidence="4">The sequence shown here is derived from an EMBL/GenBank/DDBJ whole genome shotgun (WGS) entry which is preliminary data.</text>
</comment>
<dbReference type="OrthoDB" id="1954033at2"/>
<accession>A0A3M8AYJ8</accession>
<keyword evidence="2" id="KW-0732">Signal</keyword>
<evidence type="ECO:0000313" key="4">
    <source>
        <dbReference type="EMBL" id="RNB55685.1"/>
    </source>
</evidence>
<dbReference type="AlphaFoldDB" id="A0A3M8AYJ8"/>
<feature type="signal peptide" evidence="2">
    <location>
        <begin position="1"/>
        <end position="25"/>
    </location>
</feature>
<evidence type="ECO:0000313" key="5">
    <source>
        <dbReference type="Proteomes" id="UP000268829"/>
    </source>
</evidence>
<feature type="region of interest" description="Disordered" evidence="1">
    <location>
        <begin position="24"/>
        <end position="48"/>
    </location>
</feature>